<dbReference type="EMBL" id="CP116967">
    <property type="protein sequence ID" value="WNM59186.1"/>
    <property type="molecule type" value="Genomic_DNA"/>
</dbReference>
<dbReference type="RefSeq" id="WP_312645882.1">
    <property type="nucleotide sequence ID" value="NZ_CP116967.1"/>
</dbReference>
<evidence type="ECO:0000313" key="1">
    <source>
        <dbReference type="EMBL" id="WNM59186.1"/>
    </source>
</evidence>
<gene>
    <name evidence="1" type="ORF">PP769_05320</name>
</gene>
<proteinExistence type="predicted"/>
<evidence type="ECO:0000313" key="2">
    <source>
        <dbReference type="Proteomes" id="UP001302719"/>
    </source>
</evidence>
<dbReference type="KEGG" id="nall:PP769_05320"/>
<reference evidence="1 2" key="1">
    <citation type="submission" date="2023-01" db="EMBL/GenBank/DDBJ databases">
        <title>Cultivation and genomic characterization of new, ubiquitous marine nitrite-oxidizing bacteria from the Nitrospirales.</title>
        <authorList>
            <person name="Mueller A.J."/>
            <person name="Daebeler A."/>
            <person name="Herbold C.W."/>
            <person name="Kirkegaard R.H."/>
            <person name="Daims H."/>
        </authorList>
    </citation>
    <scope>NUCLEOTIDE SEQUENCE [LARGE SCALE GENOMIC DNA]</scope>
    <source>
        <strain evidence="1 2">VA</strain>
    </source>
</reference>
<sequence>MALRILSFFIEGVTWRVAKTPTGYCHRGLSTMPEWIPGIPSGVSKDIVESTFQQFPSDDDSLQPHNITFKLTYRVGSSNIECFIFSSPDDDLFSVKIPPGTFIALQEALPSQTIPRMRVARLAVQHAIASGMPGIELLPGSPIYESVKSQLSGSCLQKAQV</sequence>
<protein>
    <submittedName>
        <fullName evidence="1">Uncharacterized protein</fullName>
    </submittedName>
</protein>
<organism evidence="1 2">
    <name type="scientific">Candidatus Nitrospira allomarina</name>
    <dbReference type="NCBI Taxonomy" id="3020900"/>
    <lineage>
        <taxon>Bacteria</taxon>
        <taxon>Pseudomonadati</taxon>
        <taxon>Nitrospirota</taxon>
        <taxon>Nitrospiria</taxon>
        <taxon>Nitrospirales</taxon>
        <taxon>Nitrospiraceae</taxon>
        <taxon>Nitrospira</taxon>
    </lineage>
</organism>
<dbReference type="AlphaFoldDB" id="A0AA96GKE3"/>
<keyword evidence="2" id="KW-1185">Reference proteome</keyword>
<dbReference type="Proteomes" id="UP001302719">
    <property type="component" value="Chromosome"/>
</dbReference>
<name>A0AA96GKE3_9BACT</name>
<accession>A0AA96GKE3</accession>